<evidence type="ECO:0000313" key="2">
    <source>
        <dbReference type="Proteomes" id="UP000635726"/>
    </source>
</evidence>
<protein>
    <submittedName>
        <fullName evidence="1">Uncharacterized protein</fullName>
    </submittedName>
</protein>
<reference evidence="1" key="2">
    <citation type="submission" date="2020-09" db="EMBL/GenBank/DDBJ databases">
        <authorList>
            <person name="Sun Q."/>
            <person name="Ohkuma M."/>
        </authorList>
    </citation>
    <scope>NUCLEOTIDE SEQUENCE</scope>
    <source>
        <strain evidence="1">JCM 14371</strain>
    </source>
</reference>
<sequence>MSFTVVMVMVSLLVTLAFPAGFTPAGALAWGVRVYMGLIIMGAQEARASAPRDSNITFFMGLLCLPWQSIW</sequence>
<name>A0A917P638_9DEIO</name>
<dbReference type="Proteomes" id="UP000635726">
    <property type="component" value="Unassembled WGS sequence"/>
</dbReference>
<comment type="caution">
    <text evidence="1">The sequence shown here is derived from an EMBL/GenBank/DDBJ whole genome shotgun (WGS) entry which is preliminary data.</text>
</comment>
<organism evidence="1 2">
    <name type="scientific">Deinococcus aquiradiocola</name>
    <dbReference type="NCBI Taxonomy" id="393059"/>
    <lineage>
        <taxon>Bacteria</taxon>
        <taxon>Thermotogati</taxon>
        <taxon>Deinococcota</taxon>
        <taxon>Deinococci</taxon>
        <taxon>Deinococcales</taxon>
        <taxon>Deinococcaceae</taxon>
        <taxon>Deinococcus</taxon>
    </lineage>
</organism>
<gene>
    <name evidence="1" type="ORF">GCM10008939_04360</name>
</gene>
<reference evidence="1" key="1">
    <citation type="journal article" date="2014" name="Int. J. Syst. Evol. Microbiol.">
        <title>Complete genome sequence of Corynebacterium casei LMG S-19264T (=DSM 44701T), isolated from a smear-ripened cheese.</title>
        <authorList>
            <consortium name="US DOE Joint Genome Institute (JGI-PGF)"/>
            <person name="Walter F."/>
            <person name="Albersmeier A."/>
            <person name="Kalinowski J."/>
            <person name="Ruckert C."/>
        </authorList>
    </citation>
    <scope>NUCLEOTIDE SEQUENCE</scope>
    <source>
        <strain evidence="1">JCM 14371</strain>
    </source>
</reference>
<keyword evidence="2" id="KW-1185">Reference proteome</keyword>
<evidence type="ECO:0000313" key="1">
    <source>
        <dbReference type="EMBL" id="GGJ63635.1"/>
    </source>
</evidence>
<accession>A0A917P638</accession>
<dbReference type="AlphaFoldDB" id="A0A917P638"/>
<proteinExistence type="predicted"/>
<dbReference type="EMBL" id="BMOE01000001">
    <property type="protein sequence ID" value="GGJ63635.1"/>
    <property type="molecule type" value="Genomic_DNA"/>
</dbReference>